<feature type="transmembrane region" description="Helical" evidence="5">
    <location>
        <begin position="222"/>
        <end position="244"/>
    </location>
</feature>
<dbReference type="CDD" id="cd13128">
    <property type="entry name" value="MATE_Wzx_like"/>
    <property type="match status" value="1"/>
</dbReference>
<feature type="transmembrane region" description="Helical" evidence="5">
    <location>
        <begin position="177"/>
        <end position="201"/>
    </location>
</feature>
<feature type="transmembrane region" description="Helical" evidence="5">
    <location>
        <begin position="130"/>
        <end position="150"/>
    </location>
</feature>
<evidence type="ECO:0000256" key="5">
    <source>
        <dbReference type="SAM" id="Phobius"/>
    </source>
</evidence>
<feature type="transmembrane region" description="Helical" evidence="5">
    <location>
        <begin position="340"/>
        <end position="361"/>
    </location>
</feature>
<reference evidence="6 7" key="1">
    <citation type="submission" date="2017-08" db="EMBL/GenBank/DDBJ databases">
        <title>Mesorhizobium wenxinae sp. nov., a novel rhizobial species isolated from root nodules of chickpea (Cicer arietinum L.).</title>
        <authorList>
            <person name="Zhang J."/>
        </authorList>
    </citation>
    <scope>NUCLEOTIDE SEQUENCE [LARGE SCALE GENOMIC DNA]</scope>
    <source>
        <strain evidence="6 7">SDW018</strain>
    </source>
</reference>
<feature type="transmembrane region" description="Helical" evidence="5">
    <location>
        <begin position="373"/>
        <end position="393"/>
    </location>
</feature>
<sequence length="454" mass="49643">MRKIFIAFRTFSSLVRRYWRFISNSLWLISDRLLASLIGLLVVAVVARYLGPSEFGLLSYTFSTALLFAVVGQLGLDGLVIREIVNRPDDVPRVLGTVFVLKFSGHLLGAAGLVVYALSIGVHSTERAMLFLAAAFIPLASLSGFFGLWFHSRVQARYSAISSSISALLVGLGKLGLVWSGAAVMAFAAANVVQVLIAAMLSFRFYKRQKGPPLSAWRFSPALAKVLLSESWMLFLGSIFAIVYLKIDMIMLRWLAGPAEVGTYAVAATLSEAAYFVPAALVASVFPKLIESAKTDQDLFGRQLQTVFDVLWLAGLGMIATMFLLGGPLIRLLFGAQYDASIPVLLVHVLSAPFLFMRIAFTRWTIIGGGATFFMLTEGLGALTNVAFNFLLIPHYGSIGAALATLVSYATATYLALAIPRRTRPIFVMMSRSAFMPWRAPKDFFNYVRRSAHA</sequence>
<proteinExistence type="predicted"/>
<name>A0A271LPU9_9HYPH</name>
<dbReference type="EMBL" id="NPKJ01000033">
    <property type="protein sequence ID" value="PAQ10181.1"/>
    <property type="molecule type" value="Genomic_DNA"/>
</dbReference>
<feature type="transmembrane region" description="Helical" evidence="5">
    <location>
        <begin position="307"/>
        <end position="334"/>
    </location>
</feature>
<evidence type="ECO:0000256" key="1">
    <source>
        <dbReference type="ARBA" id="ARBA00004141"/>
    </source>
</evidence>
<gene>
    <name evidence="6" type="ORF">CIT26_09470</name>
</gene>
<keyword evidence="7" id="KW-1185">Reference proteome</keyword>
<comment type="subcellular location">
    <subcellularLocation>
        <location evidence="1">Membrane</location>
        <topology evidence="1">Multi-pass membrane protein</topology>
    </subcellularLocation>
</comment>
<dbReference type="AlphaFoldDB" id="A0A271LPU9"/>
<feature type="transmembrane region" description="Helical" evidence="5">
    <location>
        <begin position="264"/>
        <end position="286"/>
    </location>
</feature>
<accession>A0A271LPU9</accession>
<dbReference type="InterPro" id="IPR002797">
    <property type="entry name" value="Polysacc_synth"/>
</dbReference>
<evidence type="ECO:0000313" key="6">
    <source>
        <dbReference type="EMBL" id="PAQ10181.1"/>
    </source>
</evidence>
<dbReference type="Proteomes" id="UP000216442">
    <property type="component" value="Unassembled WGS sequence"/>
</dbReference>
<evidence type="ECO:0000313" key="7">
    <source>
        <dbReference type="Proteomes" id="UP000216442"/>
    </source>
</evidence>
<dbReference type="InterPro" id="IPR052556">
    <property type="entry name" value="PolySynth_Transporter"/>
</dbReference>
<evidence type="ECO:0000256" key="4">
    <source>
        <dbReference type="ARBA" id="ARBA00023136"/>
    </source>
</evidence>
<dbReference type="PANTHER" id="PTHR43424">
    <property type="entry name" value="LOCUS PUTATIVE PROTEIN 1-RELATED"/>
    <property type="match status" value="1"/>
</dbReference>
<feature type="transmembrane region" description="Helical" evidence="5">
    <location>
        <begin position="399"/>
        <end position="419"/>
    </location>
</feature>
<feature type="transmembrane region" description="Helical" evidence="5">
    <location>
        <begin position="57"/>
        <end position="76"/>
    </location>
</feature>
<evidence type="ECO:0000256" key="3">
    <source>
        <dbReference type="ARBA" id="ARBA00022989"/>
    </source>
</evidence>
<dbReference type="PANTHER" id="PTHR43424:SF1">
    <property type="entry name" value="LOCUS PUTATIVE PROTEIN 1-RELATED"/>
    <property type="match status" value="1"/>
</dbReference>
<feature type="transmembrane region" description="Helical" evidence="5">
    <location>
        <begin position="96"/>
        <end position="118"/>
    </location>
</feature>
<keyword evidence="2 5" id="KW-0812">Transmembrane</keyword>
<dbReference type="RefSeq" id="WP_095492336.1">
    <property type="nucleotide sequence ID" value="NZ_NPKJ01000033.1"/>
</dbReference>
<feature type="transmembrane region" description="Helical" evidence="5">
    <location>
        <begin position="33"/>
        <end position="50"/>
    </location>
</feature>
<dbReference type="GO" id="GO:0016020">
    <property type="term" value="C:membrane"/>
    <property type="evidence" value="ECO:0007669"/>
    <property type="project" value="UniProtKB-SubCell"/>
</dbReference>
<comment type="caution">
    <text evidence="6">The sequence shown here is derived from an EMBL/GenBank/DDBJ whole genome shotgun (WGS) entry which is preliminary data.</text>
</comment>
<keyword evidence="4 5" id="KW-0472">Membrane</keyword>
<keyword evidence="3 5" id="KW-1133">Transmembrane helix</keyword>
<dbReference type="Pfam" id="PF01943">
    <property type="entry name" value="Polysacc_synt"/>
    <property type="match status" value="1"/>
</dbReference>
<organism evidence="6 7">
    <name type="scientific">Mesorhizobium temperatum</name>
    <dbReference type="NCBI Taxonomy" id="241416"/>
    <lineage>
        <taxon>Bacteria</taxon>
        <taxon>Pseudomonadati</taxon>
        <taxon>Pseudomonadota</taxon>
        <taxon>Alphaproteobacteria</taxon>
        <taxon>Hyphomicrobiales</taxon>
        <taxon>Phyllobacteriaceae</taxon>
        <taxon>Mesorhizobium</taxon>
    </lineage>
</organism>
<protein>
    <submittedName>
        <fullName evidence="6">Uncharacterized protein</fullName>
    </submittedName>
</protein>
<evidence type="ECO:0000256" key="2">
    <source>
        <dbReference type="ARBA" id="ARBA00022692"/>
    </source>
</evidence>